<dbReference type="InterPro" id="IPR005251">
    <property type="entry name" value="IF-M1Pi"/>
</dbReference>
<dbReference type="AlphaFoldDB" id="A0AAV4ZX99"/>
<dbReference type="NCBIfam" id="NF004326">
    <property type="entry name" value="PRK05720.1"/>
    <property type="match status" value="1"/>
</dbReference>
<dbReference type="EMBL" id="BPWL01000001">
    <property type="protein sequence ID" value="GJJ06315.1"/>
    <property type="molecule type" value="Genomic_DNA"/>
</dbReference>
<protein>
    <recommendedName>
        <fullName evidence="3">Methylthioribose-1-phosphate isomerase</fullName>
        <shortName evidence="3">M1Pi</shortName>
        <shortName evidence="3">MTR-1-P isomerase</shortName>
        <ecNumber evidence="3">5.3.1.23</ecNumber>
    </recommendedName>
    <alternativeName>
        <fullName evidence="3">S-methyl-5-thioribose-1-phosphate isomerase</fullName>
    </alternativeName>
    <alternativeName>
        <fullName evidence="3">Translation initiation factor eIF-2B subunit alpha/beta/delta-like protein</fullName>
    </alternativeName>
</protein>
<reference evidence="4" key="1">
    <citation type="submission" date="2021-10" db="EMBL/GenBank/DDBJ databases">
        <title>De novo Genome Assembly of Clathrus columnatus (Basidiomycota, Fungi) Using Illumina and Nanopore Sequence Data.</title>
        <authorList>
            <person name="Ogiso-Tanaka E."/>
            <person name="Itagaki H."/>
            <person name="Hosoya T."/>
            <person name="Hosaka K."/>
        </authorList>
    </citation>
    <scope>NUCLEOTIDE SEQUENCE</scope>
    <source>
        <strain evidence="4">MO-923</strain>
    </source>
</reference>
<keyword evidence="3" id="KW-0028">Amino-acid biosynthesis</keyword>
<feature type="site" description="Transition state stabilizer" evidence="3">
    <location>
        <position position="182"/>
    </location>
</feature>
<dbReference type="GO" id="GO:0005737">
    <property type="term" value="C:cytoplasm"/>
    <property type="evidence" value="ECO:0007669"/>
    <property type="project" value="UniProtKB-SubCell"/>
</dbReference>
<dbReference type="GO" id="GO:0019509">
    <property type="term" value="P:L-methionine salvage from methylthioadenosine"/>
    <property type="evidence" value="ECO:0007669"/>
    <property type="project" value="UniProtKB-UniRule"/>
</dbReference>
<dbReference type="EC" id="5.3.1.23" evidence="3"/>
<organism evidence="4 5">
    <name type="scientific">Clathrus columnatus</name>
    <dbReference type="NCBI Taxonomy" id="1419009"/>
    <lineage>
        <taxon>Eukaryota</taxon>
        <taxon>Fungi</taxon>
        <taxon>Dikarya</taxon>
        <taxon>Basidiomycota</taxon>
        <taxon>Agaricomycotina</taxon>
        <taxon>Agaricomycetes</taxon>
        <taxon>Phallomycetidae</taxon>
        <taxon>Phallales</taxon>
        <taxon>Clathraceae</taxon>
        <taxon>Clathrus</taxon>
    </lineage>
</organism>
<comment type="function">
    <text evidence="3">Catalyzes the interconversion of methylthioribose-1-phosphate (MTR-1-P) into methylthioribulose-1-phosphate (MTRu-1-P).</text>
</comment>
<dbReference type="FunFam" id="1.20.120.420:FF:000003">
    <property type="entry name" value="Methylthioribose-1-phosphate isomerase"/>
    <property type="match status" value="1"/>
</dbReference>
<name>A0AAV4ZX99_9AGAM</name>
<keyword evidence="3" id="KW-0539">Nucleus</keyword>
<feature type="active site" description="Proton donor" evidence="3">
    <location>
        <position position="262"/>
    </location>
</feature>
<evidence type="ECO:0000256" key="2">
    <source>
        <dbReference type="ARBA" id="ARBA00023235"/>
    </source>
</evidence>
<sequence>MTLHPNAIVGLKVDGNSIQIVDQLQLPHIKTYIHINSPDEAYDAIKSMKIRGAPAIASLAALSVSSLLSRSLSESPAPRFLASPDALKQYLRPILLHLNNARPTAVNLGGAIRRLATILDQYVGNENEPAARELAGALITEGKLVADEDVGRNITMSKYGAEWVCQQPKSLRTPKLNVLTVCNTGSLATSGYGTAFGLITRLHEISKLEDAFYTQSTPYHQGSRLTALELQSLSIPSTMICDSMVGSLFQHNEVHAVVVGADRIARNGDTANKIGTYNAAVLARRHDIPFVVVAPISTVDMDIPDGSHIPIEHRPAIEACLVRGVSYPVTNLQTPQPVTVQFTPLGIDKVYNPSFDVTPAELISAIVTEKGVAVKSLEHSSFDLSAII</sequence>
<gene>
    <name evidence="3 4" type="primary">MRI1</name>
    <name evidence="4" type="ORF">Clacol_000506</name>
</gene>
<evidence type="ECO:0000313" key="4">
    <source>
        <dbReference type="EMBL" id="GJJ06315.1"/>
    </source>
</evidence>
<dbReference type="SUPFAM" id="SSF100950">
    <property type="entry name" value="NagB/RpiA/CoA transferase-like"/>
    <property type="match status" value="1"/>
</dbReference>
<dbReference type="NCBIfam" id="TIGR00524">
    <property type="entry name" value="eIF-2B_rel"/>
    <property type="match status" value="1"/>
</dbReference>
<proteinExistence type="inferred from homology"/>
<dbReference type="GO" id="GO:0005634">
    <property type="term" value="C:nucleus"/>
    <property type="evidence" value="ECO:0007669"/>
    <property type="project" value="UniProtKB-SubCell"/>
</dbReference>
<comment type="pathway">
    <text evidence="3">Amino-acid biosynthesis; L-methionine biosynthesis via salvage pathway; L-methionine from S-methyl-5-thio-alpha-D-ribose 1-phosphate: step 1/6.</text>
</comment>
<dbReference type="InterPro" id="IPR027363">
    <property type="entry name" value="M1Pi_N"/>
</dbReference>
<accession>A0AAV4ZX99</accession>
<dbReference type="Gene3D" id="1.20.120.420">
    <property type="entry name" value="translation initiation factor eif-2b, domain 1"/>
    <property type="match status" value="1"/>
</dbReference>
<evidence type="ECO:0000256" key="3">
    <source>
        <dbReference type="HAMAP-Rule" id="MF_03119"/>
    </source>
</evidence>
<dbReference type="PANTHER" id="PTHR43475:SF1">
    <property type="entry name" value="METHYLTHIORIBOSE-1-PHOSPHATE ISOMERASE"/>
    <property type="match status" value="1"/>
</dbReference>
<comment type="caution">
    <text evidence="4">The sequence shown here is derived from an EMBL/GenBank/DDBJ whole genome shotgun (WGS) entry which is preliminary data.</text>
</comment>
<comment type="catalytic activity">
    <reaction evidence="3">
        <text>5-(methylsulfanyl)-alpha-D-ribose 1-phosphate = 5-(methylsulfanyl)-D-ribulose 1-phosphate</text>
        <dbReference type="Rhea" id="RHEA:19989"/>
        <dbReference type="ChEBI" id="CHEBI:58533"/>
        <dbReference type="ChEBI" id="CHEBI:58548"/>
        <dbReference type="EC" id="5.3.1.23"/>
    </reaction>
</comment>
<evidence type="ECO:0000313" key="5">
    <source>
        <dbReference type="Proteomes" id="UP001050691"/>
    </source>
</evidence>
<dbReference type="InterPro" id="IPR000649">
    <property type="entry name" value="IF-2B-related"/>
</dbReference>
<keyword evidence="3" id="KW-0963">Cytoplasm</keyword>
<keyword evidence="2 3" id="KW-0413">Isomerase</keyword>
<dbReference type="Proteomes" id="UP001050691">
    <property type="component" value="Unassembled WGS sequence"/>
</dbReference>
<comment type="similarity">
    <text evidence="3">Belongs to the eIF-2B alpha/beta/delta subunits family. MtnA subfamily.</text>
</comment>
<dbReference type="InterPro" id="IPR042529">
    <property type="entry name" value="IF_2B-like_C"/>
</dbReference>
<dbReference type="Pfam" id="PF01008">
    <property type="entry name" value="IF-2B"/>
    <property type="match status" value="1"/>
</dbReference>
<dbReference type="InterPro" id="IPR011559">
    <property type="entry name" value="Initiation_fac_2B_a/b/d"/>
</dbReference>
<keyword evidence="5" id="KW-1185">Reference proteome</keyword>
<dbReference type="NCBIfam" id="TIGR00512">
    <property type="entry name" value="salvage_mtnA"/>
    <property type="match status" value="1"/>
</dbReference>
<dbReference type="Gene3D" id="3.40.50.10470">
    <property type="entry name" value="Translation initiation factor eif-2b, domain 2"/>
    <property type="match status" value="1"/>
</dbReference>
<evidence type="ECO:0000256" key="1">
    <source>
        <dbReference type="ARBA" id="ARBA00023167"/>
    </source>
</evidence>
<dbReference type="FunFam" id="3.40.50.10470:FF:000006">
    <property type="entry name" value="Methylthioribose-1-phosphate isomerase"/>
    <property type="match status" value="1"/>
</dbReference>
<comment type="subcellular location">
    <subcellularLocation>
        <location evidence="3">Cytoplasm</location>
    </subcellularLocation>
    <subcellularLocation>
        <location evidence="3">Nucleus</location>
    </subcellularLocation>
</comment>
<dbReference type="InterPro" id="IPR037171">
    <property type="entry name" value="NagB/RpiA_transferase-like"/>
</dbReference>
<keyword evidence="1 3" id="KW-0486">Methionine biosynthesis</keyword>
<dbReference type="GO" id="GO:0046523">
    <property type="term" value="F:S-methyl-5-thioribose-1-phosphate isomerase activity"/>
    <property type="evidence" value="ECO:0007669"/>
    <property type="project" value="UniProtKB-UniRule"/>
</dbReference>
<dbReference type="PANTHER" id="PTHR43475">
    <property type="entry name" value="METHYLTHIORIBOSE-1-PHOSPHATE ISOMERASE"/>
    <property type="match status" value="1"/>
</dbReference>
<dbReference type="HAMAP" id="MF_01678">
    <property type="entry name" value="Salvage_MtnA"/>
    <property type="match status" value="1"/>
</dbReference>